<name>A0A6J4TZL0_9BACT</name>
<feature type="transmembrane region" description="Helical" evidence="2">
    <location>
        <begin position="6"/>
        <end position="26"/>
    </location>
</feature>
<feature type="compositionally biased region" description="Pro residues" evidence="1">
    <location>
        <begin position="192"/>
        <end position="201"/>
    </location>
</feature>
<feature type="transmembrane region" description="Helical" evidence="2">
    <location>
        <begin position="152"/>
        <end position="173"/>
    </location>
</feature>
<keyword evidence="2" id="KW-0812">Transmembrane</keyword>
<dbReference type="Pfam" id="PF03729">
    <property type="entry name" value="DUF308"/>
    <property type="match status" value="1"/>
</dbReference>
<feature type="transmembrane region" description="Helical" evidence="2">
    <location>
        <begin position="98"/>
        <end position="118"/>
    </location>
</feature>
<feature type="non-terminal residue" evidence="3">
    <location>
        <position position="1"/>
    </location>
</feature>
<feature type="transmembrane region" description="Helical" evidence="2">
    <location>
        <begin position="67"/>
        <end position="86"/>
    </location>
</feature>
<keyword evidence="2" id="KW-0472">Membrane</keyword>
<keyword evidence="2" id="KW-1133">Transmembrane helix</keyword>
<feature type="transmembrane region" description="Helical" evidence="2">
    <location>
        <begin position="38"/>
        <end position="55"/>
    </location>
</feature>
<evidence type="ECO:0000256" key="1">
    <source>
        <dbReference type="SAM" id="MobiDB-lite"/>
    </source>
</evidence>
<proteinExistence type="predicted"/>
<feature type="transmembrane region" description="Helical" evidence="2">
    <location>
        <begin position="124"/>
        <end position="145"/>
    </location>
</feature>
<feature type="non-terminal residue" evidence="3">
    <location>
        <position position="201"/>
    </location>
</feature>
<dbReference type="AlphaFoldDB" id="A0A6J4TZL0"/>
<accession>A0A6J4TZL0</accession>
<reference evidence="3" key="1">
    <citation type="submission" date="2020-02" db="EMBL/GenBank/DDBJ databases">
        <authorList>
            <person name="Meier V. D."/>
        </authorList>
    </citation>
    <scope>NUCLEOTIDE SEQUENCE</scope>
    <source>
        <strain evidence="3">AVDCRST_MAG59</strain>
    </source>
</reference>
<protein>
    <submittedName>
        <fullName evidence="3">Uncharacterized protein</fullName>
    </submittedName>
</protein>
<dbReference type="InterPro" id="IPR005325">
    <property type="entry name" value="DUF308_memb"/>
</dbReference>
<organism evidence="3">
    <name type="scientific">uncultured Thermomicrobiales bacterium</name>
    <dbReference type="NCBI Taxonomy" id="1645740"/>
    <lineage>
        <taxon>Bacteria</taxon>
        <taxon>Pseudomonadati</taxon>
        <taxon>Thermomicrobiota</taxon>
        <taxon>Thermomicrobia</taxon>
        <taxon>Thermomicrobiales</taxon>
        <taxon>environmental samples</taxon>
    </lineage>
</organism>
<evidence type="ECO:0000256" key="2">
    <source>
        <dbReference type="SAM" id="Phobius"/>
    </source>
</evidence>
<evidence type="ECO:0000313" key="3">
    <source>
        <dbReference type="EMBL" id="CAA9536734.1"/>
    </source>
</evidence>
<feature type="region of interest" description="Disordered" evidence="1">
    <location>
        <begin position="178"/>
        <end position="201"/>
    </location>
</feature>
<sequence length="201" mass="20281">WREGVGWPVVAVEGLALLAVGLFMGLRPDDAGDVTRTLLGAALLVMSLQQIINAFRNPGHPFVPFQMLRGGIGATVGLLVALQPLLPETTFSGGAARVVLGVGLLVVGAIGLAGLLTARNADRVQIESVVSSALTIGFGLILLAGDGGRAPLLGWAIAIAGLGLLVLVVRPLVHPPGRGVGKDEGRGRRGAPAPPSGPAPG</sequence>
<dbReference type="EMBL" id="CADCWF010000016">
    <property type="protein sequence ID" value="CAA9536734.1"/>
    <property type="molecule type" value="Genomic_DNA"/>
</dbReference>
<gene>
    <name evidence="3" type="ORF">AVDCRST_MAG59-347</name>
</gene>